<organism evidence="3 4">
    <name type="scientific">Laccaria amethystina LaAM-08-1</name>
    <dbReference type="NCBI Taxonomy" id="1095629"/>
    <lineage>
        <taxon>Eukaryota</taxon>
        <taxon>Fungi</taxon>
        <taxon>Dikarya</taxon>
        <taxon>Basidiomycota</taxon>
        <taxon>Agaricomycotina</taxon>
        <taxon>Agaricomycetes</taxon>
        <taxon>Agaricomycetidae</taxon>
        <taxon>Agaricales</taxon>
        <taxon>Agaricineae</taxon>
        <taxon>Hydnangiaceae</taxon>
        <taxon>Laccaria</taxon>
    </lineage>
</organism>
<dbReference type="HOGENOM" id="CLU_004966_6_1_1"/>
<dbReference type="Pfam" id="PF18721">
    <property type="entry name" value="CxC6"/>
    <property type="match status" value="1"/>
</dbReference>
<reference evidence="4" key="2">
    <citation type="submission" date="2015-01" db="EMBL/GenBank/DDBJ databases">
        <title>Evolutionary Origins and Diversification of the Mycorrhizal Mutualists.</title>
        <authorList>
            <consortium name="DOE Joint Genome Institute"/>
            <consortium name="Mycorrhizal Genomics Consortium"/>
            <person name="Kohler A."/>
            <person name="Kuo A."/>
            <person name="Nagy L.G."/>
            <person name="Floudas D."/>
            <person name="Copeland A."/>
            <person name="Barry K.W."/>
            <person name="Cichocki N."/>
            <person name="Veneault-Fourrey C."/>
            <person name="LaButti K."/>
            <person name="Lindquist E.A."/>
            <person name="Lipzen A."/>
            <person name="Lundell T."/>
            <person name="Morin E."/>
            <person name="Murat C."/>
            <person name="Riley R."/>
            <person name="Ohm R."/>
            <person name="Sun H."/>
            <person name="Tunlid A."/>
            <person name="Henrissat B."/>
            <person name="Grigoriev I.V."/>
            <person name="Hibbett D.S."/>
            <person name="Martin F."/>
        </authorList>
    </citation>
    <scope>NUCLEOTIDE SEQUENCE [LARGE SCALE GENOMIC DNA]</scope>
    <source>
        <strain evidence="4">LaAM-08-1</strain>
    </source>
</reference>
<dbReference type="AlphaFoldDB" id="A0A0C9WH35"/>
<dbReference type="Proteomes" id="UP000054477">
    <property type="component" value="Unassembled WGS sequence"/>
</dbReference>
<name>A0A0C9WH35_9AGAR</name>
<accession>A0A0C9WH35</accession>
<sequence>MANEDPAAVVGADENPAVPVLTGEYADVSARETAAEREAARVRANEINPNAMDVDDNDDCTMIILDGIVMGPQHCAFEGCIKDLKNTRGGAFCEEHETEYGNKCRIRDCPRERVENTLACHPHQAEWRKYKLDHSRASLLGVKRMLQRPGESNEWQPGLRRIVQPHDDDDDVIIPRHSYFGAARFYCVETITAPCGVVIAWVKFDRSESPTNILNWLEKIYPTEESRPHYICIDKACRVLQTAIANGSWNRWEKTTRFIVDSYHYINHRTLDYLCHKWCNPGPLNGSAPNLVQVAYDKNGQPYFQRAFNTQACEQLNSWLGGFESILKRMKSGNFDWFLHTMLFYHTQHVIRKQAQQEELHQIIEIEDDEGGEEEEDVEVRHWAVEEDN</sequence>
<evidence type="ECO:0000256" key="1">
    <source>
        <dbReference type="SAM" id="MobiDB-lite"/>
    </source>
</evidence>
<feature type="domain" description="CxC6 like cysteine cluster associated with KDZ" evidence="2">
    <location>
        <begin position="64"/>
        <end position="129"/>
    </location>
</feature>
<dbReference type="STRING" id="1095629.A0A0C9WH35"/>
<dbReference type="OrthoDB" id="2527272at2759"/>
<evidence type="ECO:0000313" key="4">
    <source>
        <dbReference type="Proteomes" id="UP000054477"/>
    </source>
</evidence>
<proteinExistence type="predicted"/>
<reference evidence="3 4" key="1">
    <citation type="submission" date="2014-04" db="EMBL/GenBank/DDBJ databases">
        <authorList>
            <consortium name="DOE Joint Genome Institute"/>
            <person name="Kuo A."/>
            <person name="Kohler A."/>
            <person name="Nagy L.G."/>
            <person name="Floudas D."/>
            <person name="Copeland A."/>
            <person name="Barry K.W."/>
            <person name="Cichocki N."/>
            <person name="Veneault-Fourrey C."/>
            <person name="LaButti K."/>
            <person name="Lindquist E.A."/>
            <person name="Lipzen A."/>
            <person name="Lundell T."/>
            <person name="Morin E."/>
            <person name="Murat C."/>
            <person name="Sun H."/>
            <person name="Tunlid A."/>
            <person name="Henrissat B."/>
            <person name="Grigoriev I.V."/>
            <person name="Hibbett D.S."/>
            <person name="Martin F."/>
            <person name="Nordberg H.P."/>
            <person name="Cantor M.N."/>
            <person name="Hua S.X."/>
        </authorList>
    </citation>
    <scope>NUCLEOTIDE SEQUENCE [LARGE SCALE GENOMIC DNA]</scope>
    <source>
        <strain evidence="3 4">LaAM-08-1</strain>
    </source>
</reference>
<feature type="region of interest" description="Disordered" evidence="1">
    <location>
        <begin position="368"/>
        <end position="389"/>
    </location>
</feature>
<dbReference type="InterPro" id="IPR040898">
    <property type="entry name" value="CxC6"/>
</dbReference>
<evidence type="ECO:0000259" key="2">
    <source>
        <dbReference type="Pfam" id="PF18721"/>
    </source>
</evidence>
<evidence type="ECO:0000313" key="3">
    <source>
        <dbReference type="EMBL" id="KIJ90504.1"/>
    </source>
</evidence>
<keyword evidence="4" id="KW-1185">Reference proteome</keyword>
<feature type="compositionally biased region" description="Basic and acidic residues" evidence="1">
    <location>
        <begin position="379"/>
        <end position="389"/>
    </location>
</feature>
<feature type="compositionally biased region" description="Acidic residues" evidence="1">
    <location>
        <begin position="368"/>
        <end position="378"/>
    </location>
</feature>
<protein>
    <recommendedName>
        <fullName evidence="2">CxC6 like cysteine cluster associated with KDZ domain-containing protein</fullName>
    </recommendedName>
</protein>
<dbReference type="EMBL" id="KN839170">
    <property type="protein sequence ID" value="KIJ90504.1"/>
    <property type="molecule type" value="Genomic_DNA"/>
</dbReference>
<gene>
    <name evidence="3" type="ORF">K443DRAFT_116505</name>
</gene>